<dbReference type="PANTHER" id="PTHR44688">
    <property type="entry name" value="DNA-BINDING TRANSCRIPTIONAL ACTIVATOR DEVR_DOSR"/>
    <property type="match status" value="1"/>
</dbReference>
<dbReference type="SUPFAM" id="SSF52540">
    <property type="entry name" value="P-loop containing nucleoside triphosphate hydrolases"/>
    <property type="match status" value="1"/>
</dbReference>
<dbReference type="EMBL" id="LGCL01000040">
    <property type="protein sequence ID" value="KPL72049.1"/>
    <property type="molecule type" value="Genomic_DNA"/>
</dbReference>
<gene>
    <name evidence="5" type="ORF">ADN00_16350</name>
</gene>
<dbReference type="InterPro" id="IPR059106">
    <property type="entry name" value="WHD_MalT"/>
</dbReference>
<keyword evidence="1" id="KW-0805">Transcription regulation</keyword>
<sequence>MNIRLLSTKFHTPAGRETGVPRQRLLERLNHGLAEQRKLSLVSAPVGYGKTTLVSDWCRSLGDTVSFGWVTLDDKENDPERFLCYWLALFQQMDEATREPIQILFTLPQFPPMTIVMDDLLNILADLPTRLVVVLDDYHLIHNPQIHDALDYFLDHLPSQVHLVVITRQDPPLSLARMRARGQMTEIRAHDLRFSTEEAQRFFAQSLKLHLSADVLETLEERTEGWAAGLQLAGLALQNQADPQRFIETFRGSHRYVLDFLAEEVIRQQKEDIRVFLAQTSVLERFNAASCAALTGRMDAQEVLNHLEQANLFLIALDDERIWYRYHPLFSDYLRTMLAKPEWVELNQKASAWHEANDLIVEAVQYALASGDLVFSAEAIERAMQEESVWSAGNLSLLTGWLDALPVSILQSRPQLNLDAAHLFYLAGRFEQAESRIAEAEQALQAGPTTQQGEQQLALASLYRGCIASVRGEVSQALELITHAKGRISPDHHMAHARALFNLGLVYEITEQLDQAVQHYLGSVVEAKLAGVRYFAVHGLCAAAQVQVMQGQLTTAEQSCQEAVQLLAGDQDPSLGLAYSILGAIALEKDQLDCCEEYLEKGLALSRKGGLLDDMIYALAQSIKLRVANRQYEEAKAFVQEIQSQMKPLGIPRITVMSEAILARIQLTSGDMQAAFQWAEQYLASRETSSHEFAELTLARILLAKKQWGLLEEILNPLLEKAEKSGRLLAQIEILMLIGRYHQARGDQEQSLAFLKKALDLARPQGLIRVFLDEGQPMLALLSKLPGLPDEISKRTRTTPKRPENQQDALVEPLSDQELRILRLVVAGKTNQEIAAVLYISVGTAKWHVHNIFQKMGVNNRAQAIARSRELNLF</sequence>
<name>A0A0P6WZ95_9CHLR</name>
<dbReference type="InterPro" id="IPR019734">
    <property type="entry name" value="TPR_rpt"/>
</dbReference>
<evidence type="ECO:0000256" key="3">
    <source>
        <dbReference type="ARBA" id="ARBA00023163"/>
    </source>
</evidence>
<dbReference type="Pfam" id="PF00196">
    <property type="entry name" value="GerE"/>
    <property type="match status" value="1"/>
</dbReference>
<dbReference type="InterPro" id="IPR016032">
    <property type="entry name" value="Sig_transdc_resp-reg_C-effctor"/>
</dbReference>
<dbReference type="GO" id="GO:0003677">
    <property type="term" value="F:DNA binding"/>
    <property type="evidence" value="ECO:0007669"/>
    <property type="project" value="UniProtKB-KW"/>
</dbReference>
<dbReference type="AlphaFoldDB" id="A0A0P6WZ95"/>
<dbReference type="InterPro" id="IPR000792">
    <property type="entry name" value="Tscrpt_reg_LuxR_C"/>
</dbReference>
<dbReference type="SUPFAM" id="SSF46894">
    <property type="entry name" value="C-terminal effector domain of the bipartite response regulators"/>
    <property type="match status" value="1"/>
</dbReference>
<evidence type="ECO:0000256" key="2">
    <source>
        <dbReference type="ARBA" id="ARBA00023125"/>
    </source>
</evidence>
<dbReference type="Gene3D" id="1.25.40.10">
    <property type="entry name" value="Tetratricopeptide repeat domain"/>
    <property type="match status" value="1"/>
</dbReference>
<dbReference type="Proteomes" id="UP000050417">
    <property type="component" value="Unassembled WGS sequence"/>
</dbReference>
<evidence type="ECO:0000313" key="5">
    <source>
        <dbReference type="EMBL" id="KPL72049.1"/>
    </source>
</evidence>
<dbReference type="InterPro" id="IPR041617">
    <property type="entry name" value="TPR_MalT"/>
</dbReference>
<dbReference type="PANTHER" id="PTHR44688:SF16">
    <property type="entry name" value="DNA-BINDING TRANSCRIPTIONAL ACTIVATOR DEVR_DOSR"/>
    <property type="match status" value="1"/>
</dbReference>
<reference evidence="5 6" key="1">
    <citation type="submission" date="2015-07" db="EMBL/GenBank/DDBJ databases">
        <title>Genome sequence of Ornatilinea apprima DSM 23815.</title>
        <authorList>
            <person name="Hemp J."/>
            <person name="Ward L.M."/>
            <person name="Pace L.A."/>
            <person name="Fischer W.W."/>
        </authorList>
    </citation>
    <scope>NUCLEOTIDE SEQUENCE [LARGE SCALE GENOMIC DNA]</scope>
    <source>
        <strain evidence="5 6">P3M-1</strain>
    </source>
</reference>
<organism evidence="5 6">
    <name type="scientific">Ornatilinea apprima</name>
    <dbReference type="NCBI Taxonomy" id="1134406"/>
    <lineage>
        <taxon>Bacteria</taxon>
        <taxon>Bacillati</taxon>
        <taxon>Chloroflexota</taxon>
        <taxon>Anaerolineae</taxon>
        <taxon>Anaerolineales</taxon>
        <taxon>Anaerolineaceae</taxon>
        <taxon>Ornatilinea</taxon>
    </lineage>
</organism>
<protein>
    <recommendedName>
        <fullName evidence="4">HTH luxR-type domain-containing protein</fullName>
    </recommendedName>
</protein>
<dbReference type="GO" id="GO:0006355">
    <property type="term" value="P:regulation of DNA-templated transcription"/>
    <property type="evidence" value="ECO:0007669"/>
    <property type="project" value="InterPro"/>
</dbReference>
<accession>A0A0P6WZ95</accession>
<dbReference type="OrthoDB" id="1137593at2"/>
<dbReference type="CDD" id="cd06170">
    <property type="entry name" value="LuxR_C_like"/>
    <property type="match status" value="1"/>
</dbReference>
<dbReference type="SUPFAM" id="SSF48452">
    <property type="entry name" value="TPR-like"/>
    <property type="match status" value="1"/>
</dbReference>
<dbReference type="SMART" id="SM00028">
    <property type="entry name" value="TPR"/>
    <property type="match status" value="4"/>
</dbReference>
<keyword evidence="6" id="KW-1185">Reference proteome</keyword>
<keyword evidence="3" id="KW-0804">Transcription</keyword>
<evidence type="ECO:0000259" key="4">
    <source>
        <dbReference type="PROSITE" id="PS50043"/>
    </source>
</evidence>
<keyword evidence="2" id="KW-0238">DNA-binding</keyword>
<dbReference type="PROSITE" id="PS50043">
    <property type="entry name" value="HTH_LUXR_2"/>
    <property type="match status" value="1"/>
</dbReference>
<dbReference type="InterPro" id="IPR027417">
    <property type="entry name" value="P-loop_NTPase"/>
</dbReference>
<dbReference type="Gene3D" id="1.10.10.10">
    <property type="entry name" value="Winged helix-like DNA-binding domain superfamily/Winged helix DNA-binding domain"/>
    <property type="match status" value="1"/>
</dbReference>
<dbReference type="Pfam" id="PF17874">
    <property type="entry name" value="TPR_MalT"/>
    <property type="match status" value="1"/>
</dbReference>
<dbReference type="InterPro" id="IPR011990">
    <property type="entry name" value="TPR-like_helical_dom_sf"/>
</dbReference>
<dbReference type="Pfam" id="PF25873">
    <property type="entry name" value="WHD_MalT"/>
    <property type="match status" value="1"/>
</dbReference>
<feature type="domain" description="HTH luxR-type" evidence="4">
    <location>
        <begin position="807"/>
        <end position="872"/>
    </location>
</feature>
<dbReference type="Gene3D" id="3.40.50.300">
    <property type="entry name" value="P-loop containing nucleotide triphosphate hydrolases"/>
    <property type="match status" value="1"/>
</dbReference>
<dbReference type="PRINTS" id="PR00038">
    <property type="entry name" value="HTHLUXR"/>
</dbReference>
<proteinExistence type="predicted"/>
<evidence type="ECO:0000313" key="6">
    <source>
        <dbReference type="Proteomes" id="UP000050417"/>
    </source>
</evidence>
<dbReference type="InterPro" id="IPR036388">
    <property type="entry name" value="WH-like_DNA-bd_sf"/>
</dbReference>
<dbReference type="RefSeq" id="WP_082390302.1">
    <property type="nucleotide sequence ID" value="NZ_LGCL01000040.1"/>
</dbReference>
<dbReference type="STRING" id="1134406.ADN00_16350"/>
<dbReference type="SMART" id="SM00421">
    <property type="entry name" value="HTH_LUXR"/>
    <property type="match status" value="1"/>
</dbReference>
<comment type="caution">
    <text evidence="5">The sequence shown here is derived from an EMBL/GenBank/DDBJ whole genome shotgun (WGS) entry which is preliminary data.</text>
</comment>
<evidence type="ECO:0000256" key="1">
    <source>
        <dbReference type="ARBA" id="ARBA00023015"/>
    </source>
</evidence>
<dbReference type="PATRIC" id="fig|1134406.4.peg.3711"/>